<dbReference type="Proteomes" id="UP000535511">
    <property type="component" value="Unassembled WGS sequence"/>
</dbReference>
<dbReference type="RefSeq" id="WP_179662125.1">
    <property type="nucleotide sequence ID" value="NZ_JACCBG010000001.1"/>
</dbReference>
<sequence>MGMRGLGVALVLALLGGVGGYAVGVLQRDQPAVIASAAPVPASKPSLPVDPERPFSDYIDYPALEPALDYKRHTLGDPPYAWSYRAPKYWAPTQEYIDEIRWRPAGEPQVGGYSLRVKLISENKTPEQMVAQKLAAVQGGYDDVEVIGRTPHLLSFSYRDPTTNTQRFNTFQWFTIPGESVAKFEMSVVGRDLDRAGLDDLEEQVASSVTKIQ</sequence>
<comment type="caution">
    <text evidence="1">The sequence shown here is derived from an EMBL/GenBank/DDBJ whole genome shotgun (WGS) entry which is preliminary data.</text>
</comment>
<evidence type="ECO:0000313" key="1">
    <source>
        <dbReference type="EMBL" id="NYD40202.1"/>
    </source>
</evidence>
<organism evidence="1 2">
    <name type="scientific">Nocardioides panaciterrulae</name>
    <dbReference type="NCBI Taxonomy" id="661492"/>
    <lineage>
        <taxon>Bacteria</taxon>
        <taxon>Bacillati</taxon>
        <taxon>Actinomycetota</taxon>
        <taxon>Actinomycetes</taxon>
        <taxon>Propionibacteriales</taxon>
        <taxon>Nocardioidaceae</taxon>
        <taxon>Nocardioides</taxon>
    </lineage>
</organism>
<accession>A0A7Y9E3C3</accession>
<evidence type="ECO:0000313" key="2">
    <source>
        <dbReference type="Proteomes" id="UP000535511"/>
    </source>
</evidence>
<proteinExistence type="predicted"/>
<gene>
    <name evidence="1" type="ORF">BJZ21_000285</name>
</gene>
<dbReference type="EMBL" id="JACCBG010000001">
    <property type="protein sequence ID" value="NYD40202.1"/>
    <property type="molecule type" value="Genomic_DNA"/>
</dbReference>
<protein>
    <submittedName>
        <fullName evidence="1">Uncharacterized protein</fullName>
    </submittedName>
</protein>
<reference evidence="1 2" key="1">
    <citation type="submission" date="2020-07" db="EMBL/GenBank/DDBJ databases">
        <title>Sequencing the genomes of 1000 actinobacteria strains.</title>
        <authorList>
            <person name="Klenk H.-P."/>
        </authorList>
    </citation>
    <scope>NUCLEOTIDE SEQUENCE [LARGE SCALE GENOMIC DNA]</scope>
    <source>
        <strain evidence="1 2">DSM 21350</strain>
    </source>
</reference>
<keyword evidence="2" id="KW-1185">Reference proteome</keyword>
<name>A0A7Y9E3C3_9ACTN</name>
<dbReference type="AlphaFoldDB" id="A0A7Y9E3C3"/>